<dbReference type="NCBIfam" id="TIGR03177">
    <property type="entry name" value="pilus_cpaB"/>
    <property type="match status" value="1"/>
</dbReference>
<evidence type="ECO:0000313" key="4">
    <source>
        <dbReference type="Proteomes" id="UP000006461"/>
    </source>
</evidence>
<dbReference type="EMBL" id="FO203431">
    <property type="protein sequence ID" value="CCH86371.1"/>
    <property type="molecule type" value="Genomic_DNA"/>
</dbReference>
<sequence length="206" mass="19691">MRLLRQVTAGCLACLALALALRPPPAPAAAPATTPVVTAAADLAPGTVLAAGDLTAVAVPVERAPAGSVADPAELTGRVLASPVRAGEAVTDVRLVGPGLWSQVPAGEVAAPVRLADLAVATLLRAGDRVDVLGTTGDGELGAAPAVELVAQGALVLSAPAAAEPGAGVGSGTDSGLLVLAVPPDTARLLAAAGAGGTLTVTLGRP</sequence>
<evidence type="ECO:0000256" key="1">
    <source>
        <dbReference type="SAM" id="SignalP"/>
    </source>
</evidence>
<keyword evidence="4" id="KW-1185">Reference proteome</keyword>
<dbReference type="InterPro" id="IPR017592">
    <property type="entry name" value="Pilus_assmbl_Flp-typ_CpaB"/>
</dbReference>
<dbReference type="SMART" id="SM00858">
    <property type="entry name" value="SAF"/>
    <property type="match status" value="1"/>
</dbReference>
<dbReference type="HOGENOM" id="CLU_088190_4_0_11"/>
<feature type="domain" description="SAF" evidence="2">
    <location>
        <begin position="34"/>
        <end position="96"/>
    </location>
</feature>
<dbReference type="eggNOG" id="COG3745">
    <property type="taxonomic scope" value="Bacteria"/>
</dbReference>
<dbReference type="CDD" id="cd11614">
    <property type="entry name" value="SAF_CpaB_FlgA_like"/>
    <property type="match status" value="1"/>
</dbReference>
<protein>
    <submittedName>
        <fullName evidence="3">Flp pilus assembly protein CpaB, SAF domain</fullName>
    </submittedName>
</protein>
<gene>
    <name evidence="3" type="ordered locus">MODMU_0921</name>
</gene>
<dbReference type="OMA" id="WLRPDWT"/>
<dbReference type="Gene3D" id="3.90.1210.10">
    <property type="entry name" value="Antifreeze-like/N-acetylneuraminic acid synthase C-terminal domain"/>
    <property type="match status" value="1"/>
</dbReference>
<dbReference type="InterPro" id="IPR031571">
    <property type="entry name" value="RcpC_dom"/>
</dbReference>
<accession>I4ESK8</accession>
<dbReference type="InterPro" id="IPR013974">
    <property type="entry name" value="SAF"/>
</dbReference>
<reference evidence="3 4" key="1">
    <citation type="journal article" date="2012" name="J. Bacteriol.">
        <title>Genome Sequence of Radiation-Resistant Modestobacter marinus Strain BC501, a Representative Actinobacterium That Thrives on Calcareous Stone Surfaces.</title>
        <authorList>
            <person name="Normand P."/>
            <person name="Gury J."/>
            <person name="Pujic P."/>
            <person name="Chouaia B."/>
            <person name="Crotti E."/>
            <person name="Brusetti L."/>
            <person name="Daffonchio D."/>
            <person name="Vacherie B."/>
            <person name="Barbe V."/>
            <person name="Medigue C."/>
            <person name="Calteau A."/>
            <person name="Ghodhbane-Gtari F."/>
            <person name="Essoussi I."/>
            <person name="Nouioui I."/>
            <person name="Abbassi-Ghozzi I."/>
            <person name="Gtari M."/>
        </authorList>
    </citation>
    <scope>NUCLEOTIDE SEQUENCE [LARGE SCALE GENOMIC DNA]</scope>
    <source>
        <strain evidence="4">BC 501</strain>
    </source>
</reference>
<name>I4ESK8_MODI5</name>
<feature type="chain" id="PRO_5003689320" evidence="1">
    <location>
        <begin position="29"/>
        <end position="206"/>
    </location>
</feature>
<evidence type="ECO:0000313" key="3">
    <source>
        <dbReference type="EMBL" id="CCH86371.1"/>
    </source>
</evidence>
<feature type="signal peptide" evidence="1">
    <location>
        <begin position="1"/>
        <end position="28"/>
    </location>
</feature>
<dbReference type="STRING" id="477641.MODMU_0921"/>
<evidence type="ECO:0000259" key="2">
    <source>
        <dbReference type="SMART" id="SM00858"/>
    </source>
</evidence>
<dbReference type="AlphaFoldDB" id="I4ESK8"/>
<proteinExistence type="predicted"/>
<dbReference type="Proteomes" id="UP000006461">
    <property type="component" value="Chromosome"/>
</dbReference>
<dbReference type="Pfam" id="PF16976">
    <property type="entry name" value="RcpC"/>
    <property type="match status" value="1"/>
</dbReference>
<organism evidence="3 4">
    <name type="scientific">Modestobacter italicus (strain DSM 44449 / CECT 9708 / BC 501)</name>
    <dbReference type="NCBI Taxonomy" id="2732864"/>
    <lineage>
        <taxon>Bacteria</taxon>
        <taxon>Bacillati</taxon>
        <taxon>Actinomycetota</taxon>
        <taxon>Actinomycetes</taxon>
        <taxon>Geodermatophilales</taxon>
        <taxon>Geodermatophilaceae</taxon>
        <taxon>Modestobacter</taxon>
    </lineage>
</organism>
<dbReference type="Pfam" id="PF08666">
    <property type="entry name" value="SAF"/>
    <property type="match status" value="1"/>
</dbReference>
<dbReference type="KEGG" id="mmar:MODMU_0921"/>
<keyword evidence="1" id="KW-0732">Signal</keyword>